<keyword evidence="3 5" id="KW-1133">Transmembrane helix</keyword>
<keyword evidence="2 5" id="KW-0812">Transmembrane</keyword>
<comment type="subcellular location">
    <subcellularLocation>
        <location evidence="1">Membrane</location>
        <topology evidence="1">Multi-pass membrane protein</topology>
    </subcellularLocation>
</comment>
<dbReference type="AlphaFoldDB" id="A0A1T4L6X4"/>
<feature type="transmembrane region" description="Helical" evidence="5">
    <location>
        <begin position="23"/>
        <end position="43"/>
    </location>
</feature>
<dbReference type="GO" id="GO:0016020">
    <property type="term" value="C:membrane"/>
    <property type="evidence" value="ECO:0007669"/>
    <property type="project" value="UniProtKB-SubCell"/>
</dbReference>
<dbReference type="PANTHER" id="PTHR37306">
    <property type="entry name" value="COLICIN V PRODUCTION PROTEIN"/>
    <property type="match status" value="1"/>
</dbReference>
<feature type="transmembrane region" description="Helical" evidence="5">
    <location>
        <begin position="83"/>
        <end position="109"/>
    </location>
</feature>
<reference evidence="7" key="1">
    <citation type="submission" date="2017-02" db="EMBL/GenBank/DDBJ databases">
        <authorList>
            <person name="Varghese N."/>
            <person name="Submissions S."/>
        </authorList>
    </citation>
    <scope>NUCLEOTIDE SEQUENCE [LARGE SCALE GENOMIC DNA]</scope>
    <source>
        <strain evidence="7">DSM 15739</strain>
    </source>
</reference>
<name>A0A1T4L6X4_9LACT</name>
<evidence type="ECO:0000256" key="1">
    <source>
        <dbReference type="ARBA" id="ARBA00004141"/>
    </source>
</evidence>
<gene>
    <name evidence="6" type="ORF">SAMN02746011_00972</name>
</gene>
<keyword evidence="7" id="KW-1185">Reference proteome</keyword>
<organism evidence="6 7">
    <name type="scientific">Globicatella sulfidifaciens DSM 15739</name>
    <dbReference type="NCBI Taxonomy" id="1121925"/>
    <lineage>
        <taxon>Bacteria</taxon>
        <taxon>Bacillati</taxon>
        <taxon>Bacillota</taxon>
        <taxon>Bacilli</taxon>
        <taxon>Lactobacillales</taxon>
        <taxon>Aerococcaceae</taxon>
        <taxon>Globicatella</taxon>
    </lineage>
</organism>
<dbReference type="OrthoDB" id="1809613at2"/>
<dbReference type="Pfam" id="PF02674">
    <property type="entry name" value="Colicin_V"/>
    <property type="match status" value="1"/>
</dbReference>
<dbReference type="RefSeq" id="WP_078755744.1">
    <property type="nucleotide sequence ID" value="NZ_FUWO01000007.1"/>
</dbReference>
<keyword evidence="4 5" id="KW-0472">Membrane</keyword>
<proteinExistence type="predicted"/>
<dbReference type="GO" id="GO:0009403">
    <property type="term" value="P:toxin biosynthetic process"/>
    <property type="evidence" value="ECO:0007669"/>
    <property type="project" value="InterPro"/>
</dbReference>
<evidence type="ECO:0000256" key="4">
    <source>
        <dbReference type="ARBA" id="ARBA00023136"/>
    </source>
</evidence>
<dbReference type="STRING" id="1121925.SAMN02746011_00972"/>
<protein>
    <submittedName>
        <fullName evidence="6">Uncharacterized membrane protein, required for colicin V production</fullName>
    </submittedName>
</protein>
<accession>A0A1T4L6X4</accession>
<evidence type="ECO:0000313" key="7">
    <source>
        <dbReference type="Proteomes" id="UP000189941"/>
    </source>
</evidence>
<dbReference type="PANTHER" id="PTHR37306:SF1">
    <property type="entry name" value="COLICIN V PRODUCTION PROTEIN"/>
    <property type="match status" value="1"/>
</dbReference>
<evidence type="ECO:0000256" key="3">
    <source>
        <dbReference type="ARBA" id="ARBA00022989"/>
    </source>
</evidence>
<evidence type="ECO:0000256" key="5">
    <source>
        <dbReference type="SAM" id="Phobius"/>
    </source>
</evidence>
<dbReference type="InterPro" id="IPR003825">
    <property type="entry name" value="Colicin-V_CvpA"/>
</dbReference>
<dbReference type="EMBL" id="FUWO01000007">
    <property type="protein sequence ID" value="SJZ50455.1"/>
    <property type="molecule type" value="Genomic_DNA"/>
</dbReference>
<feature type="transmembrane region" description="Helical" evidence="5">
    <location>
        <begin position="115"/>
        <end position="143"/>
    </location>
</feature>
<evidence type="ECO:0000313" key="6">
    <source>
        <dbReference type="EMBL" id="SJZ50455.1"/>
    </source>
</evidence>
<dbReference type="Proteomes" id="UP000189941">
    <property type="component" value="Unassembled WGS sequence"/>
</dbReference>
<sequence>MLTFIILIILAYSFYTGFRRGLVMQLVQLLGYVITFILATKYFEPLSQYVEMIIPFPSVQQNTNLIFYDEAQSFLVDQAFYRAVTFVVIGLIGWLLTKFLAVFFTRITYYNVLSIVNYIGGGLINLLIAFVMIYIFLFILSLIPIEFIQQQFVDNPLAYRIVADTPFLSKWAAETWLTVNPFG</sequence>
<evidence type="ECO:0000256" key="2">
    <source>
        <dbReference type="ARBA" id="ARBA00022692"/>
    </source>
</evidence>